<name>A0AAP5I4N1_9CYAN</name>
<dbReference type="GO" id="GO:0009279">
    <property type="term" value="C:cell outer membrane"/>
    <property type="evidence" value="ECO:0007669"/>
    <property type="project" value="TreeGrafter"/>
</dbReference>
<evidence type="ECO:0000313" key="4">
    <source>
        <dbReference type="EMBL" id="MDR9894953.1"/>
    </source>
</evidence>
<dbReference type="SUPFAM" id="SSF48452">
    <property type="entry name" value="TPR-like"/>
    <property type="match status" value="1"/>
</dbReference>
<dbReference type="GO" id="GO:0046813">
    <property type="term" value="P:receptor-mediated virion attachment to host cell"/>
    <property type="evidence" value="ECO:0007669"/>
    <property type="project" value="TreeGrafter"/>
</dbReference>
<dbReference type="AlphaFoldDB" id="A0AAP5I4N1"/>
<dbReference type="Pfam" id="PF13414">
    <property type="entry name" value="TPR_11"/>
    <property type="match status" value="1"/>
</dbReference>
<dbReference type="RefSeq" id="WP_208338971.1">
    <property type="nucleotide sequence ID" value="NZ_CAWQFN010000472.1"/>
</dbReference>
<dbReference type="InterPro" id="IPR019734">
    <property type="entry name" value="TPR_rpt"/>
</dbReference>
<protein>
    <submittedName>
        <fullName evidence="4">Tetratricopeptide repeat protein</fullName>
    </submittedName>
</protein>
<keyword evidence="1" id="KW-0677">Repeat</keyword>
<dbReference type="PANTHER" id="PTHR44858">
    <property type="entry name" value="TETRATRICOPEPTIDE REPEAT PROTEIN 6"/>
    <property type="match status" value="1"/>
</dbReference>
<dbReference type="Gene3D" id="1.25.40.10">
    <property type="entry name" value="Tetratricopeptide repeat domain"/>
    <property type="match status" value="1"/>
</dbReference>
<dbReference type="PROSITE" id="PS50293">
    <property type="entry name" value="TPR_REGION"/>
    <property type="match status" value="1"/>
</dbReference>
<evidence type="ECO:0000313" key="5">
    <source>
        <dbReference type="Proteomes" id="UP000667802"/>
    </source>
</evidence>
<organism evidence="4 5">
    <name type="scientific">Aetokthonos hydrillicola Thurmond2011</name>
    <dbReference type="NCBI Taxonomy" id="2712845"/>
    <lineage>
        <taxon>Bacteria</taxon>
        <taxon>Bacillati</taxon>
        <taxon>Cyanobacteriota</taxon>
        <taxon>Cyanophyceae</taxon>
        <taxon>Nostocales</taxon>
        <taxon>Hapalosiphonaceae</taxon>
        <taxon>Aetokthonos</taxon>
    </lineage>
</organism>
<dbReference type="PANTHER" id="PTHR44858:SF1">
    <property type="entry name" value="UDP-N-ACETYLGLUCOSAMINE--PEPTIDE N-ACETYLGLUCOSAMINYLTRANSFERASE SPINDLY-RELATED"/>
    <property type="match status" value="1"/>
</dbReference>
<feature type="repeat" description="TPR" evidence="3">
    <location>
        <begin position="81"/>
        <end position="114"/>
    </location>
</feature>
<keyword evidence="2 3" id="KW-0802">TPR repeat</keyword>
<feature type="repeat" description="TPR" evidence="3">
    <location>
        <begin position="47"/>
        <end position="80"/>
    </location>
</feature>
<gene>
    <name evidence="4" type="ORF">G7B40_010285</name>
</gene>
<dbReference type="InterPro" id="IPR050498">
    <property type="entry name" value="Ycf3"/>
</dbReference>
<dbReference type="EMBL" id="JAALHA020000003">
    <property type="protein sequence ID" value="MDR9894953.1"/>
    <property type="molecule type" value="Genomic_DNA"/>
</dbReference>
<evidence type="ECO:0000256" key="1">
    <source>
        <dbReference type="ARBA" id="ARBA00022737"/>
    </source>
</evidence>
<dbReference type="PROSITE" id="PS50005">
    <property type="entry name" value="TPR"/>
    <property type="match status" value="2"/>
</dbReference>
<comment type="caution">
    <text evidence="4">The sequence shown here is derived from an EMBL/GenBank/DDBJ whole genome shotgun (WGS) entry which is preliminary data.</text>
</comment>
<accession>A0AAP5I4N1</accession>
<proteinExistence type="predicted"/>
<keyword evidence="5" id="KW-1185">Reference proteome</keyword>
<dbReference type="SMART" id="SM00028">
    <property type="entry name" value="TPR"/>
    <property type="match status" value="3"/>
</dbReference>
<reference evidence="5" key="1">
    <citation type="journal article" date="2021" name="Science">
        <title>Hunting the eagle killer: A cyanobacterial neurotoxin causes vacuolar myelinopathy.</title>
        <authorList>
            <person name="Breinlinger S."/>
            <person name="Phillips T.J."/>
            <person name="Haram B.N."/>
            <person name="Mares J."/>
            <person name="Martinez Yerena J.A."/>
            <person name="Hrouzek P."/>
            <person name="Sobotka R."/>
            <person name="Henderson W.M."/>
            <person name="Schmieder P."/>
            <person name="Williams S.M."/>
            <person name="Lauderdale J.D."/>
            <person name="Wilde H.D."/>
            <person name="Gerrin W."/>
            <person name="Kust A."/>
            <person name="Washington J.W."/>
            <person name="Wagner C."/>
            <person name="Geier B."/>
            <person name="Liebeke M."/>
            <person name="Enke H."/>
            <person name="Niedermeyer T.H.J."/>
            <person name="Wilde S.B."/>
        </authorList>
    </citation>
    <scope>NUCLEOTIDE SEQUENCE [LARGE SCALE GENOMIC DNA]</scope>
    <source>
        <strain evidence="5">Thurmond2011</strain>
    </source>
</reference>
<evidence type="ECO:0000256" key="2">
    <source>
        <dbReference type="ARBA" id="ARBA00022803"/>
    </source>
</evidence>
<dbReference type="Proteomes" id="UP000667802">
    <property type="component" value="Unassembled WGS sequence"/>
</dbReference>
<dbReference type="InterPro" id="IPR011990">
    <property type="entry name" value="TPR-like_helical_dom_sf"/>
</dbReference>
<evidence type="ECO:0000256" key="3">
    <source>
        <dbReference type="PROSITE-ProRule" id="PRU00339"/>
    </source>
</evidence>
<sequence length="169" mass="19101">MGYYHFNKNFYIAILILSLSTLTNELTPSVHAQTVRTDTIRSNSKGEVNFLNRGRERFQRGDYKGAIADFNHALVLNPNDANVYYNRAVLLHELGDDLNAVSDFDRAIELNPRDANSYFHRAGARYGLGDQPGTIQDLQLAAKLFRAQGNTKGYQQAQNLIKQLQHSVE</sequence>